<organism evidence="3 4">
    <name type="scientific">Nocardia aurea</name>
    <dbReference type="NCBI Taxonomy" id="2144174"/>
    <lineage>
        <taxon>Bacteria</taxon>
        <taxon>Bacillati</taxon>
        <taxon>Actinomycetota</taxon>
        <taxon>Actinomycetes</taxon>
        <taxon>Mycobacteriales</taxon>
        <taxon>Nocardiaceae</taxon>
        <taxon>Nocardia</taxon>
    </lineage>
</organism>
<protein>
    <recommendedName>
        <fullName evidence="5">DUF2079 domain-containing protein</fullName>
    </recommendedName>
</protein>
<feature type="transmembrane region" description="Helical" evidence="2">
    <location>
        <begin position="84"/>
        <end position="105"/>
    </location>
</feature>
<feature type="region of interest" description="Disordered" evidence="1">
    <location>
        <begin position="1"/>
        <end position="21"/>
    </location>
</feature>
<gene>
    <name evidence="3" type="ORF">AB0I48_13395</name>
</gene>
<feature type="transmembrane region" description="Helical" evidence="2">
    <location>
        <begin position="375"/>
        <end position="395"/>
    </location>
</feature>
<evidence type="ECO:0000313" key="4">
    <source>
        <dbReference type="Proteomes" id="UP001551695"/>
    </source>
</evidence>
<feature type="transmembrane region" description="Helical" evidence="2">
    <location>
        <begin position="162"/>
        <end position="179"/>
    </location>
</feature>
<dbReference type="RefSeq" id="WP_357783406.1">
    <property type="nucleotide sequence ID" value="NZ_JBFAKC010000005.1"/>
</dbReference>
<proteinExistence type="predicted"/>
<feature type="transmembrane region" description="Helical" evidence="2">
    <location>
        <begin position="186"/>
        <end position="201"/>
    </location>
</feature>
<feature type="transmembrane region" description="Helical" evidence="2">
    <location>
        <begin position="317"/>
        <end position="336"/>
    </location>
</feature>
<evidence type="ECO:0000256" key="2">
    <source>
        <dbReference type="SAM" id="Phobius"/>
    </source>
</evidence>
<reference evidence="3 4" key="1">
    <citation type="submission" date="2024-06" db="EMBL/GenBank/DDBJ databases">
        <title>The Natural Products Discovery Center: Release of the First 8490 Sequenced Strains for Exploring Actinobacteria Biosynthetic Diversity.</title>
        <authorList>
            <person name="Kalkreuter E."/>
            <person name="Kautsar S.A."/>
            <person name="Yang D."/>
            <person name="Bader C.D."/>
            <person name="Teijaro C.N."/>
            <person name="Fluegel L."/>
            <person name="Davis C.M."/>
            <person name="Simpson J.R."/>
            <person name="Lauterbach L."/>
            <person name="Steele A.D."/>
            <person name="Gui C."/>
            <person name="Meng S."/>
            <person name="Li G."/>
            <person name="Viehrig K."/>
            <person name="Ye F."/>
            <person name="Su P."/>
            <person name="Kiefer A.F."/>
            <person name="Nichols A."/>
            <person name="Cepeda A.J."/>
            <person name="Yan W."/>
            <person name="Fan B."/>
            <person name="Jiang Y."/>
            <person name="Adhikari A."/>
            <person name="Zheng C.-J."/>
            <person name="Schuster L."/>
            <person name="Cowan T.M."/>
            <person name="Smanski M.J."/>
            <person name="Chevrette M.G."/>
            <person name="De Carvalho L.P.S."/>
            <person name="Shen B."/>
        </authorList>
    </citation>
    <scope>NUCLEOTIDE SEQUENCE [LARGE SCALE GENOMIC DNA]</scope>
    <source>
        <strain evidence="3 4">NPDC050403</strain>
    </source>
</reference>
<feature type="transmembrane region" description="Helical" evidence="2">
    <location>
        <begin position="343"/>
        <end position="363"/>
    </location>
</feature>
<feature type="transmembrane region" description="Helical" evidence="2">
    <location>
        <begin position="246"/>
        <end position="266"/>
    </location>
</feature>
<dbReference type="EMBL" id="JBFAKC010000005">
    <property type="protein sequence ID" value="MEV0708553.1"/>
    <property type="molecule type" value="Genomic_DNA"/>
</dbReference>
<keyword evidence="2" id="KW-0812">Transmembrane</keyword>
<name>A0ABV3FT30_9NOCA</name>
<evidence type="ECO:0008006" key="5">
    <source>
        <dbReference type="Google" id="ProtNLM"/>
    </source>
</evidence>
<sequence length="617" mass="66583">MDTALVARSEQIPASDHAPRSENSRAGRVIVVAALCLILAQAGLRWWVARNGYFYWDDLVVVSRAARFPLLSHDLLLYDHDGHFMPLAFVTAWMVTAAAPLVWAGPVVTMLVAQLAVALAVLRLLIVLVGRRWTILVPLIFFLFSPLTLPAFAWWAAALNALPLQFALAWVIGDAVLLVRTGRRRFALSGIVVTATALLFFEKSVLVPVVAFAVAALACYVDGAGDRRGVIGELGRCARSVWRRGAALWIGSLIALVCWFAVYLTVIDTSSVHYSGNEVRGLLPGATSFGMVPTLLGGPWTWERWIPSTPWADPPGWAVAAAWAGVLALLVWSLRARRRMGPVWLLAAGYVVLAQLPVALARTGPNTAGELMQSLRYFADVAVVLTAATALFLRARPRAGFTPPRGRTVLAVTALFMVSSLFTTVTFVRSWRVSPTETYLANVASALDDWDGVPLLEQEVPWNVLNPLAYPDNLAGRVLAPIAPPGLFAESTPRLRMITDGGDIVDAVVWWNRAIVPGPEPSCGYRLTGTEPIDIPLNGPMLEHEWTAQLNYLAERDGRITVALQTGTPVVAPVRRGLNTVFVRIVGSGSALRIGSATPGLGLCIGAGPVGVASYDF</sequence>
<feature type="transmembrane region" description="Helical" evidence="2">
    <location>
        <begin position="29"/>
        <end position="47"/>
    </location>
</feature>
<feature type="transmembrane region" description="Helical" evidence="2">
    <location>
        <begin position="207"/>
        <end position="225"/>
    </location>
</feature>
<evidence type="ECO:0000313" key="3">
    <source>
        <dbReference type="EMBL" id="MEV0708553.1"/>
    </source>
</evidence>
<dbReference type="Proteomes" id="UP001551695">
    <property type="component" value="Unassembled WGS sequence"/>
</dbReference>
<keyword evidence="4" id="KW-1185">Reference proteome</keyword>
<feature type="transmembrane region" description="Helical" evidence="2">
    <location>
        <begin position="407"/>
        <end position="428"/>
    </location>
</feature>
<evidence type="ECO:0000256" key="1">
    <source>
        <dbReference type="SAM" id="MobiDB-lite"/>
    </source>
</evidence>
<accession>A0ABV3FT30</accession>
<keyword evidence="2" id="KW-0472">Membrane</keyword>
<comment type="caution">
    <text evidence="3">The sequence shown here is derived from an EMBL/GenBank/DDBJ whole genome shotgun (WGS) entry which is preliminary data.</text>
</comment>
<keyword evidence="2" id="KW-1133">Transmembrane helix</keyword>